<accession>A0ABT5S1P2</accession>
<comment type="caution">
    <text evidence="4">The sequence shown here is derived from an EMBL/GenBank/DDBJ whole genome shotgun (WGS) entry which is preliminary data.</text>
</comment>
<dbReference type="PROSITE" id="PS51371">
    <property type="entry name" value="CBS"/>
    <property type="match status" value="2"/>
</dbReference>
<keyword evidence="5" id="KW-1185">Reference proteome</keyword>
<feature type="domain" description="CBS" evidence="3">
    <location>
        <begin position="176"/>
        <end position="234"/>
    </location>
</feature>
<evidence type="ECO:0000313" key="5">
    <source>
        <dbReference type="Proteomes" id="UP001148932"/>
    </source>
</evidence>
<organism evidence="4 5">
    <name type="scientific">Acidovorax benzenivorans</name>
    <dbReference type="NCBI Taxonomy" id="2987520"/>
    <lineage>
        <taxon>Bacteria</taxon>
        <taxon>Pseudomonadati</taxon>
        <taxon>Pseudomonadota</taxon>
        <taxon>Betaproteobacteria</taxon>
        <taxon>Burkholderiales</taxon>
        <taxon>Comamonadaceae</taxon>
        <taxon>Acidovorax</taxon>
    </lineage>
</organism>
<dbReference type="InterPro" id="IPR046342">
    <property type="entry name" value="CBS_dom_sf"/>
</dbReference>
<feature type="domain" description="CBS" evidence="3">
    <location>
        <begin position="103"/>
        <end position="161"/>
    </location>
</feature>
<evidence type="ECO:0000256" key="2">
    <source>
        <dbReference type="PROSITE-ProRule" id="PRU00703"/>
    </source>
</evidence>
<dbReference type="InterPro" id="IPR000644">
    <property type="entry name" value="CBS_dom"/>
</dbReference>
<gene>
    <name evidence="4" type="ORF">OIN59_16540</name>
</gene>
<name>A0ABT5S1P2_9BURK</name>
<protein>
    <submittedName>
        <fullName evidence="4">CBS domain-containing protein</fullName>
    </submittedName>
</protein>
<evidence type="ECO:0000313" key="4">
    <source>
        <dbReference type="EMBL" id="MDD2179048.1"/>
    </source>
</evidence>
<reference evidence="4" key="1">
    <citation type="submission" date="2022-10" db="EMBL/GenBank/DDBJ databases">
        <title>Description of microaerobic benzene degrading bacteria.</title>
        <authorList>
            <person name="Bedics A."/>
            <person name="Tancsics A."/>
            <person name="Banerjee S."/>
        </authorList>
    </citation>
    <scope>NUCLEOTIDE SEQUENCE</scope>
    <source>
        <strain evidence="4">D2M1</strain>
    </source>
</reference>
<dbReference type="PANTHER" id="PTHR43080:SF29">
    <property type="entry name" value="OS02G0818000 PROTEIN"/>
    <property type="match status" value="1"/>
</dbReference>
<dbReference type="Gene3D" id="3.10.580.10">
    <property type="entry name" value="CBS-domain"/>
    <property type="match status" value="1"/>
</dbReference>
<dbReference type="SUPFAM" id="SSF54631">
    <property type="entry name" value="CBS-domain pair"/>
    <property type="match status" value="1"/>
</dbReference>
<dbReference type="Proteomes" id="UP001148932">
    <property type="component" value="Unassembled WGS sequence"/>
</dbReference>
<dbReference type="InterPro" id="IPR051257">
    <property type="entry name" value="Diverse_CBS-Domain"/>
</dbReference>
<dbReference type="EMBL" id="JAPCKI010000009">
    <property type="protein sequence ID" value="MDD2179048.1"/>
    <property type="molecule type" value="Genomic_DNA"/>
</dbReference>
<keyword evidence="1 2" id="KW-0129">CBS domain</keyword>
<dbReference type="SMART" id="SM00116">
    <property type="entry name" value="CBS"/>
    <property type="match status" value="2"/>
</dbReference>
<proteinExistence type="predicted"/>
<dbReference type="RefSeq" id="WP_274112164.1">
    <property type="nucleotide sequence ID" value="NZ_JAPCKI010000009.1"/>
</dbReference>
<evidence type="ECO:0000256" key="1">
    <source>
        <dbReference type="ARBA" id="ARBA00023122"/>
    </source>
</evidence>
<dbReference type="Pfam" id="PF00571">
    <property type="entry name" value="CBS"/>
    <property type="match status" value="2"/>
</dbReference>
<dbReference type="PANTHER" id="PTHR43080">
    <property type="entry name" value="CBS DOMAIN-CONTAINING PROTEIN CBSX3, MITOCHONDRIAL"/>
    <property type="match status" value="1"/>
</dbReference>
<evidence type="ECO:0000259" key="3">
    <source>
        <dbReference type="PROSITE" id="PS51371"/>
    </source>
</evidence>
<sequence>MFFVFGPSGQMYRGGPENLSRISAVRSVQRPQALRTRAMDAQDGQPGPVFTAQPRPTAADTSAAAPAAIVNLRMHDAVSAYAQTEQGPQANTRQPLTKVSDVMTTGGVSVAPDVRVNDAWQTLAENKVAQAPVVDALGRVIGLLLRADMAPLDLLPEPGAVKRAIDLARRPVSEVMISPVPTVAPDTELRRVAAVLLDTGLPGLPVTDEVGVLSGFISRTDILRAVAADPPLDLWSGPAVSL</sequence>